<reference evidence="1" key="1">
    <citation type="submission" date="2016-02" db="EMBL/GenBank/DDBJ databases">
        <title>WGS assembly of Manihot esculenta.</title>
        <authorList>
            <person name="Bredeson J.V."/>
            <person name="Prochnik S.E."/>
            <person name="Lyons J.B."/>
            <person name="Schmutz J."/>
            <person name="Grimwood J."/>
            <person name="Vrebalov J."/>
            <person name="Bart R.S."/>
            <person name="Amuge T."/>
            <person name="Ferguson M.E."/>
            <person name="Green R."/>
            <person name="Putnam N."/>
            <person name="Stites J."/>
            <person name="Rounsley S."/>
            <person name="Rokhsar D.S."/>
        </authorList>
    </citation>
    <scope>NUCLEOTIDE SEQUENCE [LARGE SCALE GENOMIC DNA]</scope>
    <source>
        <tissue evidence="1">Leaf</tissue>
    </source>
</reference>
<gene>
    <name evidence="1" type="ORF">MANES_10G091100</name>
</gene>
<dbReference type="EMBL" id="CM004396">
    <property type="protein sequence ID" value="OAY39389.1"/>
    <property type="molecule type" value="Genomic_DNA"/>
</dbReference>
<dbReference type="AlphaFoldDB" id="A0A2C9V4J4"/>
<organism evidence="1">
    <name type="scientific">Manihot esculenta</name>
    <name type="common">Cassava</name>
    <name type="synonym">Jatropha manihot</name>
    <dbReference type="NCBI Taxonomy" id="3983"/>
    <lineage>
        <taxon>Eukaryota</taxon>
        <taxon>Viridiplantae</taxon>
        <taxon>Streptophyta</taxon>
        <taxon>Embryophyta</taxon>
        <taxon>Tracheophyta</taxon>
        <taxon>Spermatophyta</taxon>
        <taxon>Magnoliopsida</taxon>
        <taxon>eudicotyledons</taxon>
        <taxon>Gunneridae</taxon>
        <taxon>Pentapetalae</taxon>
        <taxon>rosids</taxon>
        <taxon>fabids</taxon>
        <taxon>Malpighiales</taxon>
        <taxon>Euphorbiaceae</taxon>
        <taxon>Crotonoideae</taxon>
        <taxon>Manihoteae</taxon>
        <taxon>Manihot</taxon>
    </lineage>
</organism>
<accession>A0A2C9V4J4</accession>
<sequence>MAPTAAMLILSTHIKSTSPPSLPPTSPSTSFFGVNFSSMKWIQPDSNIFSGSYQEKDSMPEDAHLPAGDSAMEKRFEEALKHSCWS</sequence>
<name>A0A2C9V4J4_MANES</name>
<evidence type="ECO:0000313" key="1">
    <source>
        <dbReference type="EMBL" id="OAY39389.1"/>
    </source>
</evidence>
<protein>
    <submittedName>
        <fullName evidence="1">Uncharacterized protein</fullName>
    </submittedName>
</protein>
<proteinExistence type="predicted"/>
<dbReference type="OMA" id="ALELSWW"/>